<evidence type="ECO:0000313" key="4">
    <source>
        <dbReference type="EMBL" id="EEN62586.1"/>
    </source>
</evidence>
<keyword evidence="2" id="KW-0472">Membrane</keyword>
<sequence length="159" mass="16899">MSRVPRTALAVLSMLLGVLDFASADDDDNDCALGKKIPVFGCTPNVLGMVAACLFVTILLTIGCCYCCVKSSKKPKKKRAITTITGGPNMEAATMATFPVAPPPYSQDETPYSGAQLYLVRPYPGAEPLREDQPQPVPGGPSTWAEPPPPYSPETKVPL</sequence>
<dbReference type="AlphaFoldDB" id="C3YAY5"/>
<feature type="signal peptide" evidence="3">
    <location>
        <begin position="1"/>
        <end position="24"/>
    </location>
</feature>
<dbReference type="EMBL" id="GG666495">
    <property type="protein sequence ID" value="EEN62586.1"/>
    <property type="molecule type" value="Genomic_DNA"/>
</dbReference>
<accession>C3YAY5</accession>
<proteinExistence type="predicted"/>
<evidence type="ECO:0000256" key="3">
    <source>
        <dbReference type="SAM" id="SignalP"/>
    </source>
</evidence>
<keyword evidence="3" id="KW-0732">Signal</keyword>
<dbReference type="InParanoid" id="C3YAY5"/>
<feature type="chain" id="PRO_5002933564" evidence="3">
    <location>
        <begin position="25"/>
        <end position="159"/>
    </location>
</feature>
<protein>
    <submittedName>
        <fullName evidence="4">Uncharacterized protein</fullName>
    </submittedName>
</protein>
<feature type="transmembrane region" description="Helical" evidence="2">
    <location>
        <begin position="48"/>
        <end position="69"/>
    </location>
</feature>
<evidence type="ECO:0000256" key="1">
    <source>
        <dbReference type="SAM" id="MobiDB-lite"/>
    </source>
</evidence>
<name>C3YAY5_BRAFL</name>
<organism>
    <name type="scientific">Branchiostoma floridae</name>
    <name type="common">Florida lancelet</name>
    <name type="synonym">Amphioxus</name>
    <dbReference type="NCBI Taxonomy" id="7739"/>
    <lineage>
        <taxon>Eukaryota</taxon>
        <taxon>Metazoa</taxon>
        <taxon>Chordata</taxon>
        <taxon>Cephalochordata</taxon>
        <taxon>Leptocardii</taxon>
        <taxon>Amphioxiformes</taxon>
        <taxon>Branchiostomatidae</taxon>
        <taxon>Branchiostoma</taxon>
    </lineage>
</organism>
<feature type="region of interest" description="Disordered" evidence="1">
    <location>
        <begin position="124"/>
        <end position="159"/>
    </location>
</feature>
<keyword evidence="2" id="KW-0812">Transmembrane</keyword>
<gene>
    <name evidence="4" type="ORF">BRAFLDRAFT_131972</name>
</gene>
<reference evidence="4" key="1">
    <citation type="journal article" date="2008" name="Nature">
        <title>The amphioxus genome and the evolution of the chordate karyotype.</title>
        <authorList>
            <consortium name="US DOE Joint Genome Institute (JGI-PGF)"/>
            <person name="Putnam N.H."/>
            <person name="Butts T."/>
            <person name="Ferrier D.E.K."/>
            <person name="Furlong R.F."/>
            <person name="Hellsten U."/>
            <person name="Kawashima T."/>
            <person name="Robinson-Rechavi M."/>
            <person name="Shoguchi E."/>
            <person name="Terry A."/>
            <person name="Yu J.-K."/>
            <person name="Benito-Gutierrez E.L."/>
            <person name="Dubchak I."/>
            <person name="Garcia-Fernandez J."/>
            <person name="Gibson-Brown J.J."/>
            <person name="Grigoriev I.V."/>
            <person name="Horton A.C."/>
            <person name="de Jong P.J."/>
            <person name="Jurka J."/>
            <person name="Kapitonov V.V."/>
            <person name="Kohara Y."/>
            <person name="Kuroki Y."/>
            <person name="Lindquist E."/>
            <person name="Lucas S."/>
            <person name="Osoegawa K."/>
            <person name="Pennacchio L.A."/>
            <person name="Salamov A.A."/>
            <person name="Satou Y."/>
            <person name="Sauka-Spengler T."/>
            <person name="Schmutz J."/>
            <person name="Shin-I T."/>
            <person name="Toyoda A."/>
            <person name="Bronner-Fraser M."/>
            <person name="Fujiyama A."/>
            <person name="Holland L.Z."/>
            <person name="Holland P.W.H."/>
            <person name="Satoh N."/>
            <person name="Rokhsar D.S."/>
        </authorList>
    </citation>
    <scope>NUCLEOTIDE SEQUENCE [LARGE SCALE GENOMIC DNA]</scope>
    <source>
        <strain evidence="4">S238N-H82</strain>
        <tissue evidence="4">Testes</tissue>
    </source>
</reference>
<keyword evidence="2" id="KW-1133">Transmembrane helix</keyword>
<evidence type="ECO:0000256" key="2">
    <source>
        <dbReference type="SAM" id="Phobius"/>
    </source>
</evidence>